<keyword evidence="4" id="KW-0479">Metal-binding</keyword>
<dbReference type="GO" id="GO:0046872">
    <property type="term" value="F:metal ion binding"/>
    <property type="evidence" value="ECO:0007669"/>
    <property type="project" value="UniProtKB-KW"/>
</dbReference>
<sequence>VLGARPREIIFTSSGTEANNLAILGIVSSGGGRSILKNSKRPDLKEPIHIIITNIEHSSILETCKYLENPPAGGKQVKITYVPVEKNGIVDPDKIKKALRPNTVLVSVMYANNEIGTIQPIREIAKIIRHFRKIKTGKRSGLKNSKRPDLEGVFPLFHTDAVQAANYLDIRPEFLGVDLLTLNSSKIYGPQGVGMLYARTGVKLKSIFHGGDQEFGLRPGTENIIAISGFARALEIAQKIREKESARLTKLRDYFIKASSSKDFLGPRVASLNQTLENLPKTLLVLNGDLAKSLPNIVNISIPNIESEMLVLELDAYGIAVSSKSACKSSDEGESHVIRALRSPGGAGTKEGLPAEALAKAGSLRISLGRSTTKSDIDYLLKSLRAILLKLTGQKLWY</sequence>
<evidence type="ECO:0000256" key="2">
    <source>
        <dbReference type="ARBA" id="ARBA00006490"/>
    </source>
</evidence>
<dbReference type="GO" id="GO:0051536">
    <property type="term" value="F:iron-sulfur cluster binding"/>
    <property type="evidence" value="ECO:0007669"/>
    <property type="project" value="UniProtKB-KW"/>
</dbReference>
<evidence type="ECO:0000256" key="6">
    <source>
        <dbReference type="ARBA" id="ARBA00023004"/>
    </source>
</evidence>
<dbReference type="PIRSF" id="PIRSF005572">
    <property type="entry name" value="NifS"/>
    <property type="match status" value="1"/>
</dbReference>
<dbReference type="Pfam" id="PF00266">
    <property type="entry name" value="Aminotran_5"/>
    <property type="match status" value="2"/>
</dbReference>
<name>A0A1F6WJ68_9BACT</name>
<dbReference type="Gene3D" id="3.40.640.10">
    <property type="entry name" value="Type I PLP-dependent aspartate aminotransferase-like (Major domain)"/>
    <property type="match status" value="1"/>
</dbReference>
<keyword evidence="7" id="KW-0411">Iron-sulfur</keyword>
<dbReference type="Gene3D" id="3.90.1150.10">
    <property type="entry name" value="Aspartate Aminotransferase, domain 1"/>
    <property type="match status" value="1"/>
</dbReference>
<dbReference type="SUPFAM" id="SSF53383">
    <property type="entry name" value="PLP-dependent transferases"/>
    <property type="match status" value="1"/>
</dbReference>
<reference evidence="10 11" key="1">
    <citation type="journal article" date="2016" name="Nat. Commun.">
        <title>Thousands of microbial genomes shed light on interconnected biogeochemical processes in an aquifer system.</title>
        <authorList>
            <person name="Anantharaman K."/>
            <person name="Brown C.T."/>
            <person name="Hug L.A."/>
            <person name="Sharon I."/>
            <person name="Castelle C.J."/>
            <person name="Probst A.J."/>
            <person name="Thomas B.C."/>
            <person name="Singh A."/>
            <person name="Wilkins M.J."/>
            <person name="Karaoz U."/>
            <person name="Brodie E.L."/>
            <person name="Williams K.H."/>
            <person name="Hubbard S.S."/>
            <person name="Banfield J.F."/>
        </authorList>
    </citation>
    <scope>NUCLEOTIDE SEQUENCE [LARGE SCALE GENOMIC DNA]</scope>
</reference>
<comment type="caution">
    <text evidence="10">The sequence shown here is derived from an EMBL/GenBank/DDBJ whole genome shotgun (WGS) entry which is preliminary data.</text>
</comment>
<feature type="domain" description="Aminotransferase class V" evidence="9">
    <location>
        <begin position="2"/>
        <end position="130"/>
    </location>
</feature>
<feature type="non-terminal residue" evidence="10">
    <location>
        <position position="1"/>
    </location>
</feature>
<protein>
    <recommendedName>
        <fullName evidence="9">Aminotransferase class V domain-containing protein</fullName>
    </recommendedName>
</protein>
<dbReference type="PANTHER" id="PTHR11601">
    <property type="entry name" value="CYSTEINE DESULFURYLASE FAMILY MEMBER"/>
    <property type="match status" value="1"/>
</dbReference>
<dbReference type="Proteomes" id="UP000179880">
    <property type="component" value="Unassembled WGS sequence"/>
</dbReference>
<dbReference type="EMBL" id="MFUH01000017">
    <property type="protein sequence ID" value="OGI81903.1"/>
    <property type="molecule type" value="Genomic_DNA"/>
</dbReference>
<dbReference type="InterPro" id="IPR000192">
    <property type="entry name" value="Aminotrans_V_dom"/>
</dbReference>
<organism evidence="10 11">
    <name type="scientific">Candidatus Nomurabacteria bacterium RIFCSPHIGHO2_02_FULL_42_24</name>
    <dbReference type="NCBI Taxonomy" id="1801757"/>
    <lineage>
        <taxon>Bacteria</taxon>
        <taxon>Candidatus Nomuraibacteriota</taxon>
    </lineage>
</organism>
<keyword evidence="5" id="KW-0663">Pyridoxal phosphate</keyword>
<evidence type="ECO:0000259" key="9">
    <source>
        <dbReference type="Pfam" id="PF00266"/>
    </source>
</evidence>
<proteinExistence type="inferred from homology"/>
<evidence type="ECO:0000256" key="8">
    <source>
        <dbReference type="ARBA" id="ARBA00050776"/>
    </source>
</evidence>
<keyword evidence="3" id="KW-0808">Transferase</keyword>
<evidence type="ECO:0000256" key="3">
    <source>
        <dbReference type="ARBA" id="ARBA00022679"/>
    </source>
</evidence>
<evidence type="ECO:0000256" key="4">
    <source>
        <dbReference type="ARBA" id="ARBA00022723"/>
    </source>
</evidence>
<feature type="domain" description="Aminotransferase class V" evidence="9">
    <location>
        <begin position="156"/>
        <end position="380"/>
    </location>
</feature>
<dbReference type="PANTHER" id="PTHR11601:SF34">
    <property type="entry name" value="CYSTEINE DESULFURASE"/>
    <property type="match status" value="1"/>
</dbReference>
<comment type="catalytic activity">
    <reaction evidence="8">
        <text>(sulfur carrier)-H + L-cysteine = (sulfur carrier)-SH + L-alanine</text>
        <dbReference type="Rhea" id="RHEA:43892"/>
        <dbReference type="Rhea" id="RHEA-COMP:14737"/>
        <dbReference type="Rhea" id="RHEA-COMP:14739"/>
        <dbReference type="ChEBI" id="CHEBI:29917"/>
        <dbReference type="ChEBI" id="CHEBI:35235"/>
        <dbReference type="ChEBI" id="CHEBI:57972"/>
        <dbReference type="ChEBI" id="CHEBI:64428"/>
        <dbReference type="EC" id="2.8.1.7"/>
    </reaction>
</comment>
<dbReference type="InterPro" id="IPR016454">
    <property type="entry name" value="Cysteine_dSase"/>
</dbReference>
<dbReference type="GO" id="GO:0031071">
    <property type="term" value="F:cysteine desulfurase activity"/>
    <property type="evidence" value="ECO:0007669"/>
    <property type="project" value="UniProtKB-EC"/>
</dbReference>
<evidence type="ECO:0000256" key="1">
    <source>
        <dbReference type="ARBA" id="ARBA00001933"/>
    </source>
</evidence>
<comment type="similarity">
    <text evidence="2">Belongs to the class-V pyridoxal-phosphate-dependent aminotransferase family. NifS/IscS subfamily.</text>
</comment>
<keyword evidence="6" id="KW-0408">Iron</keyword>
<evidence type="ECO:0000256" key="7">
    <source>
        <dbReference type="ARBA" id="ARBA00023014"/>
    </source>
</evidence>
<dbReference type="InterPro" id="IPR015421">
    <property type="entry name" value="PyrdxlP-dep_Trfase_major"/>
</dbReference>
<dbReference type="InterPro" id="IPR015424">
    <property type="entry name" value="PyrdxlP-dep_Trfase"/>
</dbReference>
<accession>A0A1F6WJ68</accession>
<gene>
    <name evidence="10" type="ORF">A3B93_01325</name>
</gene>
<comment type="cofactor">
    <cofactor evidence="1">
        <name>pyridoxal 5'-phosphate</name>
        <dbReference type="ChEBI" id="CHEBI:597326"/>
    </cofactor>
</comment>
<evidence type="ECO:0000313" key="10">
    <source>
        <dbReference type="EMBL" id="OGI81903.1"/>
    </source>
</evidence>
<evidence type="ECO:0000256" key="5">
    <source>
        <dbReference type="ARBA" id="ARBA00022898"/>
    </source>
</evidence>
<dbReference type="AlphaFoldDB" id="A0A1F6WJ68"/>
<evidence type="ECO:0000313" key="11">
    <source>
        <dbReference type="Proteomes" id="UP000179880"/>
    </source>
</evidence>
<dbReference type="InterPro" id="IPR015422">
    <property type="entry name" value="PyrdxlP-dep_Trfase_small"/>
</dbReference>